<keyword evidence="3" id="KW-1185">Reference proteome</keyword>
<organism evidence="2 3">
    <name type="scientific">Eucalyptus globulus</name>
    <name type="common">Tasmanian blue gum</name>
    <dbReference type="NCBI Taxonomy" id="34317"/>
    <lineage>
        <taxon>Eukaryota</taxon>
        <taxon>Viridiplantae</taxon>
        <taxon>Streptophyta</taxon>
        <taxon>Embryophyta</taxon>
        <taxon>Tracheophyta</taxon>
        <taxon>Spermatophyta</taxon>
        <taxon>Magnoliopsida</taxon>
        <taxon>eudicotyledons</taxon>
        <taxon>Gunneridae</taxon>
        <taxon>Pentapetalae</taxon>
        <taxon>rosids</taxon>
        <taxon>malvids</taxon>
        <taxon>Myrtales</taxon>
        <taxon>Myrtaceae</taxon>
        <taxon>Myrtoideae</taxon>
        <taxon>Eucalypteae</taxon>
        <taxon>Eucalyptus</taxon>
    </lineage>
</organism>
<dbReference type="Proteomes" id="UP001634007">
    <property type="component" value="Unassembled WGS sequence"/>
</dbReference>
<reference evidence="2 3" key="1">
    <citation type="submission" date="2024-11" db="EMBL/GenBank/DDBJ databases">
        <title>Chromosome-level genome assembly of Eucalyptus globulus Labill. provides insights into its genome evolution.</title>
        <authorList>
            <person name="Li X."/>
        </authorList>
    </citation>
    <scope>NUCLEOTIDE SEQUENCE [LARGE SCALE GENOMIC DNA]</scope>
    <source>
        <strain evidence="2">CL2024</strain>
        <tissue evidence="2">Fresh tender leaves</tissue>
    </source>
</reference>
<evidence type="ECO:0000313" key="3">
    <source>
        <dbReference type="Proteomes" id="UP001634007"/>
    </source>
</evidence>
<sequence length="102" mass="11260">MRTMHGFQSQVGDETSEPQYTAAREIRWVDIVIYSTLADSMHIHTAIAESYIPRERMMLHKAYLVFLLLLALLSHVIISSEVAAAARPVSNGGSRSGVMAVS</sequence>
<comment type="caution">
    <text evidence="2">The sequence shown here is derived from an EMBL/GenBank/DDBJ whole genome shotgun (WGS) entry which is preliminary data.</text>
</comment>
<accession>A0ABD3J972</accession>
<gene>
    <name evidence="2" type="ORF">ACJRO7_029644</name>
</gene>
<proteinExistence type="predicted"/>
<keyword evidence="1" id="KW-0472">Membrane</keyword>
<name>A0ABD3J972_EUCGL</name>
<dbReference type="EMBL" id="JBJKBG010000008">
    <property type="protein sequence ID" value="KAL3724501.1"/>
    <property type="molecule type" value="Genomic_DNA"/>
</dbReference>
<keyword evidence="1" id="KW-0812">Transmembrane</keyword>
<protein>
    <submittedName>
        <fullName evidence="2">Uncharacterized protein</fullName>
    </submittedName>
</protein>
<keyword evidence="1" id="KW-1133">Transmembrane helix</keyword>
<evidence type="ECO:0000256" key="1">
    <source>
        <dbReference type="SAM" id="Phobius"/>
    </source>
</evidence>
<evidence type="ECO:0000313" key="2">
    <source>
        <dbReference type="EMBL" id="KAL3724501.1"/>
    </source>
</evidence>
<dbReference type="AlphaFoldDB" id="A0ABD3J972"/>
<feature type="transmembrane region" description="Helical" evidence="1">
    <location>
        <begin position="62"/>
        <end position="86"/>
    </location>
</feature>